<comment type="function">
    <text evidence="1">In eubacteria ppGpp (guanosine 3'-diphosphate 5'-diphosphate) is a mediator of the stringent response that coordinates a variety of cellular activities in response to changes in nutritional abundance.</text>
</comment>
<dbReference type="Gene3D" id="3.30.460.10">
    <property type="entry name" value="Beta Polymerase, domain 2"/>
    <property type="match status" value="1"/>
</dbReference>
<reference evidence="4 6" key="2">
    <citation type="submission" date="2019-08" db="EMBL/GenBank/DDBJ databases">
        <title>Rapid identification of Enteric Bacteria from Whole Genome Sequences (WGS) using Average Nucleotide Identity (ANI).</title>
        <authorList>
            <person name="Lane C."/>
        </authorList>
    </citation>
    <scope>NUCLEOTIDE SEQUENCE [LARGE SCALE GENOMIC DNA]</scope>
    <source>
        <strain evidence="4 6">2010D-8464</strain>
    </source>
</reference>
<dbReference type="SMART" id="SM00954">
    <property type="entry name" value="RelA_SpoT"/>
    <property type="match status" value="1"/>
</dbReference>
<evidence type="ECO:0000256" key="1">
    <source>
        <dbReference type="RuleBase" id="RU003847"/>
    </source>
</evidence>
<dbReference type="InterPro" id="IPR004095">
    <property type="entry name" value="TGS"/>
</dbReference>
<evidence type="ECO:0000313" key="6">
    <source>
        <dbReference type="Proteomes" id="UP000321325"/>
    </source>
</evidence>
<dbReference type="GO" id="GO:0008728">
    <property type="term" value="F:GTP diphosphokinase activity"/>
    <property type="evidence" value="ECO:0007669"/>
    <property type="project" value="TreeGrafter"/>
</dbReference>
<accession>A0AAE5YIS0</accession>
<comment type="similarity">
    <text evidence="1">Belongs to the relA/spoT family.</text>
</comment>
<sequence>MKLVNDELLLDKLVEDIKNCKDLQKAKDILFLVFPKTQALKQAVDFCIQKHEGQFRKSGEPYAVHPILVASLVAFLSPVESMIIAALLHDVLEDTKCDENELRSYFGEEVTKLVQGLTKIVSIREDHLIQSGSNEKLAKSALTFRNMLLVGVEDVSVLVIKLCDRLHNMLTLNYLREDKQKRISEETLVVYAPIAHRLGISSIKNLLEDLSFKFLLPEEFAQIDNYINSKDQQIQLGFNEFISKIEMLFLENGFRQGSFIIHKRIKHNYSIYLKMQRKGVGLEEVLDLLGVRILVEKVYDCYLALGILHTHFNPLISRFKDYIALPKQNGYQTLHTTLFDAKNIIEAQIRTFDMHKTAEFGVAAHWKYKEGNIATPNLDWLADISMHGKENEDVQNFDAIELYEYAKDSLYIEDIAVYSPKGEIFTLPRGATALDFAYEVHTKVGLHAKTAFVNRMRVPLLTVLKNGDIVSIETSEEEFYRCSWIDSVKTGKARASIRDFCKQKKKELNHKIAINLLSTVFDEKANVIEEWLQKEKFSKKLRQIALDFNYFKEVIVCLRKYANHNQAYKFEQKEQKFESIVIGSNYKMTTIDFDYCCRPKRGDEIIAFRQANGAIIHHKLCEQAMKMIEENKEMVFAFWSDSSIKSYKIIVSIENKKGSLAEFLTTLAKMQVNLLNINSADSEPVLANYFEIQVEFPSNIDVESVKERLKARYKILDFISLNDAYNNH</sequence>
<dbReference type="GO" id="GO:0042594">
    <property type="term" value="P:response to starvation"/>
    <property type="evidence" value="ECO:0007669"/>
    <property type="project" value="TreeGrafter"/>
</dbReference>
<dbReference type="Gene3D" id="1.10.3210.10">
    <property type="entry name" value="Hypothetical protein af1432"/>
    <property type="match status" value="1"/>
</dbReference>
<dbReference type="SMART" id="SM00471">
    <property type="entry name" value="HDc"/>
    <property type="match status" value="1"/>
</dbReference>
<feature type="domain" description="ACT" evidence="2">
    <location>
        <begin position="648"/>
        <end position="726"/>
    </location>
</feature>
<dbReference type="CDD" id="cd02116">
    <property type="entry name" value="ACT"/>
    <property type="match status" value="1"/>
</dbReference>
<dbReference type="GeneID" id="66287327"/>
<evidence type="ECO:0000313" key="4">
    <source>
        <dbReference type="EMBL" id="TXK70138.1"/>
    </source>
</evidence>
<reference evidence="3 5" key="1">
    <citation type="submission" date="2019-02" db="EMBL/GenBank/DDBJ databases">
        <title>Use of ANI for Rapid Identification of Enteric Bacteria.</title>
        <authorList>
            <person name="Pruckler J."/>
            <person name="Lane C."/>
            <person name="Aubert R."/>
        </authorList>
    </citation>
    <scope>NUCLEOTIDE SEQUENCE [LARGE SCALE GENOMIC DNA]</scope>
    <source>
        <strain evidence="3 5">2014D-0083</strain>
    </source>
</reference>
<dbReference type="InterPro" id="IPR002912">
    <property type="entry name" value="ACT_dom"/>
</dbReference>
<dbReference type="Proteomes" id="UP000321325">
    <property type="component" value="Unassembled WGS sequence"/>
</dbReference>
<dbReference type="FunFam" id="3.10.20.30:FF:000002">
    <property type="entry name" value="GTP pyrophosphokinase (RelA/SpoT)"/>
    <property type="match status" value="1"/>
</dbReference>
<dbReference type="GO" id="GO:0008893">
    <property type="term" value="F:guanosine-3',5'-bis(diphosphate) 3'-diphosphatase activity"/>
    <property type="evidence" value="ECO:0007669"/>
    <property type="project" value="TreeGrafter"/>
</dbReference>
<dbReference type="PANTHER" id="PTHR21262">
    <property type="entry name" value="GUANOSINE-3',5'-BIS DIPHOSPHATE 3'-PYROPHOSPHOHYDROLASE"/>
    <property type="match status" value="1"/>
</dbReference>
<dbReference type="InterPro" id="IPR045865">
    <property type="entry name" value="ACT-like_dom_sf"/>
</dbReference>
<evidence type="ECO:0000259" key="2">
    <source>
        <dbReference type="PROSITE" id="PS51671"/>
    </source>
</evidence>
<dbReference type="InterPro" id="IPR007685">
    <property type="entry name" value="RelA_SpoT"/>
</dbReference>
<dbReference type="GO" id="GO:0015969">
    <property type="term" value="P:guanosine tetraphosphate metabolic process"/>
    <property type="evidence" value="ECO:0007669"/>
    <property type="project" value="InterPro"/>
</dbReference>
<dbReference type="InterPro" id="IPR043519">
    <property type="entry name" value="NT_sf"/>
</dbReference>
<dbReference type="SUPFAM" id="SSF55021">
    <property type="entry name" value="ACT-like"/>
    <property type="match status" value="1"/>
</dbReference>
<dbReference type="Pfam" id="PF13328">
    <property type="entry name" value="HD_4"/>
    <property type="match status" value="1"/>
</dbReference>
<dbReference type="GO" id="GO:0005886">
    <property type="term" value="C:plasma membrane"/>
    <property type="evidence" value="ECO:0007669"/>
    <property type="project" value="TreeGrafter"/>
</dbReference>
<gene>
    <name evidence="3" type="ORF">A9460_04865</name>
    <name evidence="4" type="ORF">FVD15_03995</name>
</gene>
<dbReference type="SUPFAM" id="SSF81271">
    <property type="entry name" value="TGS-like"/>
    <property type="match status" value="1"/>
</dbReference>
<dbReference type="InterPro" id="IPR012676">
    <property type="entry name" value="TGS-like"/>
</dbReference>
<dbReference type="Proteomes" id="UP000293421">
    <property type="component" value="Chromosome"/>
</dbReference>
<evidence type="ECO:0000313" key="5">
    <source>
        <dbReference type="Proteomes" id="UP000293421"/>
    </source>
</evidence>
<proteinExistence type="inferred from homology"/>
<dbReference type="PROSITE" id="PS51671">
    <property type="entry name" value="ACT"/>
    <property type="match status" value="1"/>
</dbReference>
<dbReference type="RefSeq" id="WP_039665389.1">
    <property type="nucleotide sequence ID" value="NZ_CP037746.1"/>
</dbReference>
<dbReference type="InterPro" id="IPR012675">
    <property type="entry name" value="Beta-grasp_dom_sf"/>
</dbReference>
<keyword evidence="6" id="KW-1185">Reference proteome</keyword>
<dbReference type="AlphaFoldDB" id="A0AAE5YIS0"/>
<evidence type="ECO:0000313" key="3">
    <source>
        <dbReference type="EMBL" id="QBL13700.1"/>
    </source>
</evidence>
<name>A0AAE5YIS0_9BACT</name>
<dbReference type="InterPro" id="IPR004811">
    <property type="entry name" value="RelA/Spo_fam"/>
</dbReference>
<dbReference type="SUPFAM" id="SSF109604">
    <property type="entry name" value="HD-domain/PDEase-like"/>
    <property type="match status" value="1"/>
</dbReference>
<dbReference type="EMBL" id="CP037746">
    <property type="protein sequence ID" value="QBL13700.1"/>
    <property type="molecule type" value="Genomic_DNA"/>
</dbReference>
<dbReference type="FunFam" id="1.10.3210.10:FF:000001">
    <property type="entry name" value="GTP pyrophosphokinase RelA"/>
    <property type="match status" value="1"/>
</dbReference>
<dbReference type="SUPFAM" id="SSF81301">
    <property type="entry name" value="Nucleotidyltransferase"/>
    <property type="match status" value="1"/>
</dbReference>
<dbReference type="EMBL" id="VRMB01000011">
    <property type="protein sequence ID" value="TXK70138.1"/>
    <property type="molecule type" value="Genomic_DNA"/>
</dbReference>
<dbReference type="InterPro" id="IPR003607">
    <property type="entry name" value="HD/PDEase_dom"/>
</dbReference>
<dbReference type="Pfam" id="PF04607">
    <property type="entry name" value="RelA_SpoT"/>
    <property type="match status" value="1"/>
</dbReference>
<dbReference type="PANTHER" id="PTHR21262:SF36">
    <property type="entry name" value="BIFUNCTIONAL (P)PPGPP SYNTHASE_HYDROLASE SPOT"/>
    <property type="match status" value="1"/>
</dbReference>
<dbReference type="CDD" id="cd05399">
    <property type="entry name" value="NT_Rel-Spo_like"/>
    <property type="match status" value="1"/>
</dbReference>
<dbReference type="CDD" id="cd00077">
    <property type="entry name" value="HDc"/>
    <property type="match status" value="1"/>
</dbReference>
<dbReference type="NCBIfam" id="TIGR00691">
    <property type="entry name" value="spoT_relA"/>
    <property type="match status" value="1"/>
</dbReference>
<dbReference type="Gene3D" id="3.10.20.30">
    <property type="match status" value="1"/>
</dbReference>
<dbReference type="Pfam" id="PF02824">
    <property type="entry name" value="TGS"/>
    <property type="match status" value="1"/>
</dbReference>
<organism evidence="3 5">
    <name type="scientific">Campylobacter volucris</name>
    <dbReference type="NCBI Taxonomy" id="1031542"/>
    <lineage>
        <taxon>Bacteria</taxon>
        <taxon>Pseudomonadati</taxon>
        <taxon>Campylobacterota</taxon>
        <taxon>Epsilonproteobacteria</taxon>
        <taxon>Campylobacterales</taxon>
        <taxon>Campylobacteraceae</taxon>
        <taxon>Campylobacter</taxon>
    </lineage>
</organism>
<dbReference type="Pfam" id="PF01842">
    <property type="entry name" value="ACT"/>
    <property type="match status" value="1"/>
</dbReference>
<protein>
    <submittedName>
        <fullName evidence="3">Bifunctional (P)ppGpp synthetase/guanosine-3',5'-bis(Diphosphate) 3'-pyrophosphohydrolase</fullName>
    </submittedName>
</protein>